<keyword evidence="2" id="KW-1133">Transmembrane helix</keyword>
<dbReference type="Proteomes" id="UP000001861">
    <property type="component" value="Unassembled WGS sequence"/>
</dbReference>
<dbReference type="GeneID" id="6016989"/>
<dbReference type="OMA" id="HILHEMQ"/>
<keyword evidence="2" id="KW-0472">Membrane</keyword>
<name>A8PCA7_COPC7</name>
<reference evidence="3 4" key="1">
    <citation type="journal article" date="2010" name="Proc. Natl. Acad. Sci. U.S.A.">
        <title>Insights into evolution of multicellular fungi from the assembled chromosomes of the mushroom Coprinopsis cinerea (Coprinus cinereus).</title>
        <authorList>
            <person name="Stajich J.E."/>
            <person name="Wilke S.K."/>
            <person name="Ahren D."/>
            <person name="Au C.H."/>
            <person name="Birren B.W."/>
            <person name="Borodovsky M."/>
            <person name="Burns C."/>
            <person name="Canback B."/>
            <person name="Casselton L.A."/>
            <person name="Cheng C.K."/>
            <person name="Deng J."/>
            <person name="Dietrich F.S."/>
            <person name="Fargo D.C."/>
            <person name="Farman M.L."/>
            <person name="Gathman A.C."/>
            <person name="Goldberg J."/>
            <person name="Guigo R."/>
            <person name="Hoegger P.J."/>
            <person name="Hooker J.B."/>
            <person name="Huggins A."/>
            <person name="James T.Y."/>
            <person name="Kamada T."/>
            <person name="Kilaru S."/>
            <person name="Kodira C."/>
            <person name="Kues U."/>
            <person name="Kupfer D."/>
            <person name="Kwan H.S."/>
            <person name="Lomsadze A."/>
            <person name="Li W."/>
            <person name="Lilly W.W."/>
            <person name="Ma L.J."/>
            <person name="Mackey A.J."/>
            <person name="Manning G."/>
            <person name="Martin F."/>
            <person name="Muraguchi H."/>
            <person name="Natvig D.O."/>
            <person name="Palmerini H."/>
            <person name="Ramesh M.A."/>
            <person name="Rehmeyer C.J."/>
            <person name="Roe B.A."/>
            <person name="Shenoy N."/>
            <person name="Stanke M."/>
            <person name="Ter-Hovhannisyan V."/>
            <person name="Tunlid A."/>
            <person name="Velagapudi R."/>
            <person name="Vision T.J."/>
            <person name="Zeng Q."/>
            <person name="Zolan M.E."/>
            <person name="Pukkila P.J."/>
        </authorList>
    </citation>
    <scope>NUCLEOTIDE SEQUENCE [LARGE SCALE GENOMIC DNA]</scope>
    <source>
        <strain evidence="4">Okayama-7 / 130 / ATCC MYA-4618 / FGSC 9003</strain>
    </source>
</reference>
<proteinExistence type="predicted"/>
<evidence type="ECO:0000256" key="2">
    <source>
        <dbReference type="SAM" id="Phobius"/>
    </source>
</evidence>
<dbReference type="AlphaFoldDB" id="A8PCA7"/>
<gene>
    <name evidence="3" type="ORF">CC1G_05239</name>
</gene>
<feature type="compositionally biased region" description="Acidic residues" evidence="1">
    <location>
        <begin position="168"/>
        <end position="177"/>
    </location>
</feature>
<dbReference type="KEGG" id="cci:CC1G_05239"/>
<feature type="compositionally biased region" description="Basic and acidic residues" evidence="1">
    <location>
        <begin position="55"/>
        <end position="66"/>
    </location>
</feature>
<feature type="compositionally biased region" description="Low complexity" evidence="1">
    <location>
        <begin position="94"/>
        <end position="105"/>
    </location>
</feature>
<feature type="region of interest" description="Disordered" evidence="1">
    <location>
        <begin position="47"/>
        <end position="123"/>
    </location>
</feature>
<evidence type="ECO:0000313" key="3">
    <source>
        <dbReference type="EMBL" id="EAU81409.1"/>
    </source>
</evidence>
<accession>A8PCA7</accession>
<keyword evidence="4" id="KW-1185">Reference proteome</keyword>
<protein>
    <recommendedName>
        <fullName evidence="5">WW domain-containing protein</fullName>
    </recommendedName>
</protein>
<evidence type="ECO:0008006" key="5">
    <source>
        <dbReference type="Google" id="ProtNLM"/>
    </source>
</evidence>
<feature type="region of interest" description="Disordered" evidence="1">
    <location>
        <begin position="145"/>
        <end position="227"/>
    </location>
</feature>
<dbReference type="InParanoid" id="A8PCA7"/>
<feature type="compositionally biased region" description="Polar residues" evidence="1">
    <location>
        <begin position="71"/>
        <end position="81"/>
    </location>
</feature>
<dbReference type="EMBL" id="AACS02000011">
    <property type="protein sequence ID" value="EAU81409.1"/>
    <property type="molecule type" value="Genomic_DNA"/>
</dbReference>
<dbReference type="OrthoDB" id="2657661at2759"/>
<dbReference type="eggNOG" id="ENOG502SKZI">
    <property type="taxonomic scope" value="Eukaryota"/>
</dbReference>
<evidence type="ECO:0000256" key="1">
    <source>
        <dbReference type="SAM" id="MobiDB-lite"/>
    </source>
</evidence>
<feature type="transmembrane region" description="Helical" evidence="2">
    <location>
        <begin position="599"/>
        <end position="618"/>
    </location>
</feature>
<keyword evidence="2" id="KW-0812">Transmembrane</keyword>
<dbReference type="VEuPathDB" id="FungiDB:CC1G_05239"/>
<sequence>MKRGVVSLTSSLLNLLKAIIRIVCKCAKYPLQVVIALFRLLRLHSSRHSRPRRPSHTDDDTRKLEEGTPTIRVSTAGQSLQHPLILPSMDHSHSLPSRLLPSSTTPERHEYDLPPPAEANLQDQDLREADIVDHRLDISQEVVVPIPSLYPPPPPTANSHRSGHTDETCVEEDEEGQEGGSGGEDRPGHVAVQMFDQPDVDILGDPAGRNVAEREPERDEGGDDIDPFIYPILPSDITRYDRQRYIDPSRHASYTVRARQMGDDFLDEVLPNGWVKLIHPEGLPYFWHPEERILTESWICDTEVMNHLNEFICRIRDYERAANVIQTENVSLVLQLVIEDDEDWWCGYYFANHADLSLYWHEDFKIDNKLGEVKGDITNSFAKLFLEREYWNHWALYPHACEATLKVIRIVETALTDAGTDIITSFNSNVNMNFDTVGSMLSLLGRAKGARLVENENGSSTPKDDLPAPSAWMIGRFMLMLSRDRFLNYYGQKHARLDRRQSVFGNPSFCSLKDPTILFRVLSPLLFCAPDVHLNTLEEIWVDKLTLLDLWNEFFARLCEEWKAQLVFASLLLTSNIGFLTMPMVSPEGAPSHGTFVQIASYVSTIASISSIVLGLLLSRHYQNHQNRDKVDARGLHKRMLSLHLETYGFQPLAVLYSLPYALLMWG</sequence>
<comment type="caution">
    <text evidence="3">The sequence shown here is derived from an EMBL/GenBank/DDBJ whole genome shotgun (WGS) entry which is preliminary data.</text>
</comment>
<organism evidence="3 4">
    <name type="scientific">Coprinopsis cinerea (strain Okayama-7 / 130 / ATCC MYA-4618 / FGSC 9003)</name>
    <name type="common">Inky cap fungus</name>
    <name type="synonym">Hormographiella aspergillata</name>
    <dbReference type="NCBI Taxonomy" id="240176"/>
    <lineage>
        <taxon>Eukaryota</taxon>
        <taxon>Fungi</taxon>
        <taxon>Dikarya</taxon>
        <taxon>Basidiomycota</taxon>
        <taxon>Agaricomycotina</taxon>
        <taxon>Agaricomycetes</taxon>
        <taxon>Agaricomycetidae</taxon>
        <taxon>Agaricales</taxon>
        <taxon>Agaricineae</taxon>
        <taxon>Psathyrellaceae</taxon>
        <taxon>Coprinopsis</taxon>
    </lineage>
</organism>
<dbReference type="RefSeq" id="XP_001840353.1">
    <property type="nucleotide sequence ID" value="XM_001840301.1"/>
</dbReference>
<evidence type="ECO:0000313" key="4">
    <source>
        <dbReference type="Proteomes" id="UP000001861"/>
    </source>
</evidence>